<feature type="transmembrane region" description="Helical" evidence="5">
    <location>
        <begin position="137"/>
        <end position="155"/>
    </location>
</feature>
<feature type="transmembrane region" description="Helical" evidence="5">
    <location>
        <begin position="161"/>
        <end position="177"/>
    </location>
</feature>
<dbReference type="Pfam" id="PF00924">
    <property type="entry name" value="MS_channel_2nd"/>
    <property type="match status" value="1"/>
</dbReference>
<dbReference type="GO" id="GO:0008381">
    <property type="term" value="F:mechanosensitive monoatomic ion channel activity"/>
    <property type="evidence" value="ECO:0007669"/>
    <property type="project" value="InterPro"/>
</dbReference>
<dbReference type="EMBL" id="FTOT01000001">
    <property type="protein sequence ID" value="SIS58493.1"/>
    <property type="molecule type" value="Genomic_DNA"/>
</dbReference>
<feature type="transmembrane region" description="Helical" evidence="5">
    <location>
        <begin position="97"/>
        <end position="116"/>
    </location>
</feature>
<keyword evidence="4 5" id="KW-0472">Membrane</keyword>
<dbReference type="Gene3D" id="2.30.30.60">
    <property type="match status" value="1"/>
</dbReference>
<dbReference type="InterPro" id="IPR023408">
    <property type="entry name" value="MscS_beta-dom_sf"/>
</dbReference>
<comment type="subcellular location">
    <subcellularLocation>
        <location evidence="1">Membrane</location>
    </subcellularLocation>
</comment>
<name>A0A1N7KAB6_9RHOB</name>
<evidence type="ECO:0000256" key="2">
    <source>
        <dbReference type="ARBA" id="ARBA00022692"/>
    </source>
</evidence>
<dbReference type="InterPro" id="IPR010920">
    <property type="entry name" value="LSM_dom_sf"/>
</dbReference>
<dbReference type="STRING" id="1086013.SAMN05421774_101302"/>
<dbReference type="InterPro" id="IPR006685">
    <property type="entry name" value="MscS_channel_2nd"/>
</dbReference>
<protein>
    <submittedName>
        <fullName evidence="7">Miniconductance mechanosensitive channel</fullName>
    </submittedName>
</protein>
<sequence>MAELGEIVARYPWIETVFWLSVLLVAAGVVNLVVRLALVRGLNRLIAGIALLNGPDVVRAGILSRLANAAPALVIAGWIMAVPGLPPVLGQVVRNVAHAFIILVVAMAIVAAVNLGERIWHRRNGASGRTIRGYVQVANILIYGLATILMIAAIIDRSPLILLSGLGALTAVLMLVFQDTILSLVASVQISSTGIVRVGDWIEMPSMNADGDVVDLSLYSVTVKNWDSTYTTFPVRKLVSEPFKNWRGMTESGGRRIKRALPIDQNSVRFLHDDERDRLARLRPLAEYMPRKAQEMAQWNAALGDAAQTPANTRRMTNIGSFRAYVDAYLRARPDIRQDMTLLVRQLPPGADGLPLEVYCFTATTAWGAYEGIQADMFDHLIAILPEFGLRLFQSPTGHDFGRLAVAPLADRAAA</sequence>
<feature type="transmembrane region" description="Helical" evidence="5">
    <location>
        <begin position="17"/>
        <end position="38"/>
    </location>
</feature>
<dbReference type="RefSeq" id="WP_076528000.1">
    <property type="nucleotide sequence ID" value="NZ_BMEH01000001.1"/>
</dbReference>
<feature type="transmembrane region" description="Helical" evidence="5">
    <location>
        <begin position="66"/>
        <end position="85"/>
    </location>
</feature>
<evidence type="ECO:0000259" key="6">
    <source>
        <dbReference type="Pfam" id="PF00924"/>
    </source>
</evidence>
<feature type="domain" description="Mechanosensitive ion channel MscS" evidence="6">
    <location>
        <begin position="179"/>
        <end position="247"/>
    </location>
</feature>
<proteinExistence type="predicted"/>
<dbReference type="AlphaFoldDB" id="A0A1N7KAB6"/>
<evidence type="ECO:0000313" key="7">
    <source>
        <dbReference type="EMBL" id="SIS58493.1"/>
    </source>
</evidence>
<organism evidence="7 8">
    <name type="scientific">Gemmobacter megaterium</name>
    <dbReference type="NCBI Taxonomy" id="1086013"/>
    <lineage>
        <taxon>Bacteria</taxon>
        <taxon>Pseudomonadati</taxon>
        <taxon>Pseudomonadota</taxon>
        <taxon>Alphaproteobacteria</taxon>
        <taxon>Rhodobacterales</taxon>
        <taxon>Paracoccaceae</taxon>
        <taxon>Gemmobacter</taxon>
    </lineage>
</organism>
<evidence type="ECO:0000256" key="1">
    <source>
        <dbReference type="ARBA" id="ARBA00004370"/>
    </source>
</evidence>
<dbReference type="PANTHER" id="PTHR30414:SF0">
    <property type="entry name" value="MINICONDUCTANCE MECHANOSENSITIVE CHANNEL YBDG"/>
    <property type="match status" value="1"/>
</dbReference>
<dbReference type="GO" id="GO:0005886">
    <property type="term" value="C:plasma membrane"/>
    <property type="evidence" value="ECO:0007669"/>
    <property type="project" value="TreeGrafter"/>
</dbReference>
<evidence type="ECO:0000313" key="8">
    <source>
        <dbReference type="Proteomes" id="UP000186141"/>
    </source>
</evidence>
<evidence type="ECO:0000256" key="4">
    <source>
        <dbReference type="ARBA" id="ARBA00023136"/>
    </source>
</evidence>
<evidence type="ECO:0000256" key="5">
    <source>
        <dbReference type="SAM" id="Phobius"/>
    </source>
</evidence>
<reference evidence="7 8" key="1">
    <citation type="submission" date="2017-01" db="EMBL/GenBank/DDBJ databases">
        <authorList>
            <person name="Mah S.A."/>
            <person name="Swanson W.J."/>
            <person name="Moy G.W."/>
            <person name="Vacquier V.D."/>
        </authorList>
    </citation>
    <scope>NUCLEOTIDE SEQUENCE [LARGE SCALE GENOMIC DNA]</scope>
    <source>
        <strain evidence="7 8">DSM 26375</strain>
    </source>
</reference>
<accession>A0A1N7KAB6</accession>
<gene>
    <name evidence="7" type="ORF">SAMN05421774_101302</name>
</gene>
<dbReference type="InterPro" id="IPR030192">
    <property type="entry name" value="YbdG"/>
</dbReference>
<keyword evidence="2 5" id="KW-0812">Transmembrane</keyword>
<dbReference type="GO" id="GO:0071470">
    <property type="term" value="P:cellular response to osmotic stress"/>
    <property type="evidence" value="ECO:0007669"/>
    <property type="project" value="InterPro"/>
</dbReference>
<dbReference type="SUPFAM" id="SSF50182">
    <property type="entry name" value="Sm-like ribonucleoproteins"/>
    <property type="match status" value="1"/>
</dbReference>
<evidence type="ECO:0000256" key="3">
    <source>
        <dbReference type="ARBA" id="ARBA00022989"/>
    </source>
</evidence>
<dbReference type="Proteomes" id="UP000186141">
    <property type="component" value="Unassembled WGS sequence"/>
</dbReference>
<keyword evidence="8" id="KW-1185">Reference proteome</keyword>
<dbReference type="PANTHER" id="PTHR30414">
    <property type="entry name" value="MINICONDUCTANCE MECHANOSENSITIVE CHANNEL YBDG"/>
    <property type="match status" value="1"/>
</dbReference>
<keyword evidence="3 5" id="KW-1133">Transmembrane helix</keyword>